<evidence type="ECO:0000313" key="1">
    <source>
        <dbReference type="EMBL" id="KAI4321447.1"/>
    </source>
</evidence>
<dbReference type="Proteomes" id="UP001057402">
    <property type="component" value="Chromosome 10"/>
</dbReference>
<dbReference type="EMBL" id="CM042889">
    <property type="protein sequence ID" value="KAI4321447.1"/>
    <property type="molecule type" value="Genomic_DNA"/>
</dbReference>
<protein>
    <submittedName>
        <fullName evidence="1">Uncharacterized protein</fullName>
    </submittedName>
</protein>
<keyword evidence="2" id="KW-1185">Reference proteome</keyword>
<reference evidence="2" key="1">
    <citation type="journal article" date="2023" name="Front. Plant Sci.">
        <title>Chromosomal-level genome assembly of Melastoma candidum provides insights into trichome evolution.</title>
        <authorList>
            <person name="Zhong Y."/>
            <person name="Wu W."/>
            <person name="Sun C."/>
            <person name="Zou P."/>
            <person name="Liu Y."/>
            <person name="Dai S."/>
            <person name="Zhou R."/>
        </authorList>
    </citation>
    <scope>NUCLEOTIDE SEQUENCE [LARGE SCALE GENOMIC DNA]</scope>
</reference>
<accession>A0ACB9MB63</accession>
<gene>
    <name evidence="1" type="ORF">MLD38_034827</name>
</gene>
<name>A0ACB9MB63_9MYRT</name>
<organism evidence="1 2">
    <name type="scientific">Melastoma candidum</name>
    <dbReference type="NCBI Taxonomy" id="119954"/>
    <lineage>
        <taxon>Eukaryota</taxon>
        <taxon>Viridiplantae</taxon>
        <taxon>Streptophyta</taxon>
        <taxon>Embryophyta</taxon>
        <taxon>Tracheophyta</taxon>
        <taxon>Spermatophyta</taxon>
        <taxon>Magnoliopsida</taxon>
        <taxon>eudicotyledons</taxon>
        <taxon>Gunneridae</taxon>
        <taxon>Pentapetalae</taxon>
        <taxon>rosids</taxon>
        <taxon>malvids</taxon>
        <taxon>Myrtales</taxon>
        <taxon>Melastomataceae</taxon>
        <taxon>Melastomatoideae</taxon>
        <taxon>Melastomateae</taxon>
        <taxon>Melastoma</taxon>
    </lineage>
</organism>
<proteinExistence type="predicted"/>
<comment type="caution">
    <text evidence="1">The sequence shown here is derived from an EMBL/GenBank/DDBJ whole genome shotgun (WGS) entry which is preliminary data.</text>
</comment>
<evidence type="ECO:0000313" key="2">
    <source>
        <dbReference type="Proteomes" id="UP001057402"/>
    </source>
</evidence>
<sequence>MTLVCSFDFVEKKPRQSSPPCISLLQNYPSATHQTALAKIAAFFLPEFSSAVSCQSQKAILLHSLLRKSSSCWRVWGVDMGTPGKVYSCKTCGMGFSCGRVLGGHVRKHLAAERLAARDKKFLIGAEESEMVGDVVDGEHERGGHFLRTNPKKSVKSMGSNEREINSSGGTNPGGSHKKGLFAGLHAGLGGRRGERDYDGGPSIDLGTKMEACSRKSLLEEILHDYERIHPTIRKKRSIRMRCNGNLLGRNAYSDSDMSSPMFPPGGIHEDEMEAVNALLTISAVGRNWEVLQDSSTVDETKKVEGISDGFNLGISNKRRRVCNFDDVGLEMSSLPDHIGCFSISANVEEKSVELEVGLLVIDDGVEVQSTKEDNLVEEIKTMAKDVLEGERLPGLISDDDVGGDHRKMKLSDPACRKAELVFKRMGYKCKNCGNIFPTHEALGCHRAEERNRANVCSTLNSEKSGNTVNGDISSPSPVGKANKTLSHEPGLEEQNLDLAGSGEICTLGHASNGHERSPYNMGSAASGSKRSCYGDVPLNNSSPIEIFGEDRNAEVC</sequence>